<dbReference type="Proteomes" id="UP000179129">
    <property type="component" value="Unassembled WGS sequence"/>
</dbReference>
<dbReference type="PANTHER" id="PTHR43818:SF11">
    <property type="entry name" value="BCDNA.GH03377"/>
    <property type="match status" value="1"/>
</dbReference>
<dbReference type="InterPro" id="IPR036291">
    <property type="entry name" value="NAD(P)-bd_dom_sf"/>
</dbReference>
<dbReference type="InterPro" id="IPR050463">
    <property type="entry name" value="Gfo/Idh/MocA_oxidrdct_glycsds"/>
</dbReference>
<evidence type="ECO:0000259" key="3">
    <source>
        <dbReference type="Pfam" id="PF22725"/>
    </source>
</evidence>
<dbReference type="Pfam" id="PF22725">
    <property type="entry name" value="GFO_IDH_MocA_C3"/>
    <property type="match status" value="1"/>
</dbReference>
<dbReference type="GO" id="GO:0016491">
    <property type="term" value="F:oxidoreductase activity"/>
    <property type="evidence" value="ECO:0007669"/>
    <property type="project" value="UniProtKB-KW"/>
</dbReference>
<dbReference type="Gene3D" id="3.30.360.10">
    <property type="entry name" value="Dihydrodipicolinate Reductase, domain 2"/>
    <property type="match status" value="1"/>
</dbReference>
<accession>A0A1F5Z2J8</accession>
<gene>
    <name evidence="4" type="ORF">A3F83_09745</name>
</gene>
<comment type="caution">
    <text evidence="4">The sequence shown here is derived from an EMBL/GenBank/DDBJ whole genome shotgun (WGS) entry which is preliminary data.</text>
</comment>
<evidence type="ECO:0000313" key="4">
    <source>
        <dbReference type="EMBL" id="OGG06688.1"/>
    </source>
</evidence>
<keyword evidence="1" id="KW-0560">Oxidoreductase</keyword>
<dbReference type="Pfam" id="PF01408">
    <property type="entry name" value="GFO_IDH_MocA"/>
    <property type="match status" value="1"/>
</dbReference>
<dbReference type="SUPFAM" id="SSF51735">
    <property type="entry name" value="NAD(P)-binding Rossmann-fold domains"/>
    <property type="match status" value="1"/>
</dbReference>
<reference evidence="4 5" key="1">
    <citation type="journal article" date="2016" name="Nat. Commun.">
        <title>Thousands of microbial genomes shed light on interconnected biogeochemical processes in an aquifer system.</title>
        <authorList>
            <person name="Anantharaman K."/>
            <person name="Brown C.T."/>
            <person name="Hug L.A."/>
            <person name="Sharon I."/>
            <person name="Castelle C.J."/>
            <person name="Probst A.J."/>
            <person name="Thomas B.C."/>
            <person name="Singh A."/>
            <person name="Wilkins M.J."/>
            <person name="Karaoz U."/>
            <person name="Brodie E.L."/>
            <person name="Williams K.H."/>
            <person name="Hubbard S.S."/>
            <person name="Banfield J.F."/>
        </authorList>
    </citation>
    <scope>NUCLEOTIDE SEQUENCE [LARGE SCALE GENOMIC DNA]</scope>
</reference>
<dbReference type="PANTHER" id="PTHR43818">
    <property type="entry name" value="BCDNA.GH03377"/>
    <property type="match status" value="1"/>
</dbReference>
<dbReference type="SUPFAM" id="SSF55347">
    <property type="entry name" value="Glyceraldehyde-3-phosphate dehydrogenase-like, C-terminal domain"/>
    <property type="match status" value="1"/>
</dbReference>
<dbReference type="InterPro" id="IPR055170">
    <property type="entry name" value="GFO_IDH_MocA-like_dom"/>
</dbReference>
<dbReference type="Gene3D" id="3.40.50.720">
    <property type="entry name" value="NAD(P)-binding Rossmann-like Domain"/>
    <property type="match status" value="1"/>
</dbReference>
<proteinExistence type="predicted"/>
<feature type="domain" description="GFO/IDH/MocA-like oxidoreductase" evidence="3">
    <location>
        <begin position="160"/>
        <end position="297"/>
    </location>
</feature>
<organism evidence="4 5">
    <name type="scientific">Candidatus Glassbacteria bacterium RIFCSPLOWO2_12_FULL_58_11</name>
    <dbReference type="NCBI Taxonomy" id="1817867"/>
    <lineage>
        <taxon>Bacteria</taxon>
        <taxon>Candidatus Glassiibacteriota</taxon>
    </lineage>
</organism>
<feature type="domain" description="Gfo/Idh/MocA-like oxidoreductase N-terminal" evidence="2">
    <location>
        <begin position="6"/>
        <end position="128"/>
    </location>
</feature>
<dbReference type="GO" id="GO:0000166">
    <property type="term" value="F:nucleotide binding"/>
    <property type="evidence" value="ECO:0007669"/>
    <property type="project" value="InterPro"/>
</dbReference>
<dbReference type="InterPro" id="IPR000683">
    <property type="entry name" value="Gfo/Idh/MocA-like_OxRdtase_N"/>
</dbReference>
<evidence type="ECO:0000259" key="2">
    <source>
        <dbReference type="Pfam" id="PF01408"/>
    </source>
</evidence>
<dbReference type="AlphaFoldDB" id="A0A1F5Z2J8"/>
<protein>
    <submittedName>
        <fullName evidence="4">Dehydrogenase</fullName>
    </submittedName>
</protein>
<name>A0A1F5Z2J8_9BACT</name>
<dbReference type="STRING" id="1817867.A3F83_09745"/>
<evidence type="ECO:0000313" key="5">
    <source>
        <dbReference type="Proteomes" id="UP000179129"/>
    </source>
</evidence>
<sequence>MSDRLGVGFVGAGFITNFHIRSWQGVRDADIRGIVSRTEAHAGAAAENCRKYRVGDPRVYGSVAEMVADPRIDALWICAPNYTRIPLMKEIVKTVKSGKGKLRGVACEKPLARNVAEARQMLELAREGGFLNGYLENQVFAPAIIRGKDILWRRGAAVSGAPYLARCAEEHSGPHEPWFWKGDQQGGGVLNDMLCHSVETARYLLSDPAENKCAMQPRTVCAEIGSLKWSRKEYAELLKKNSGGQVDYLKHPAEDYARATITYEDYKGRRCVAEVTTSWCFVGAGLRLTFEVMGPEYSLQSSSLNTETSIFLSRRVTGSQGEDLVEKQNAEQGLLPLVSSEEVIYGYTEQNRHMAQCFLDGVQPREDFEDGVLVMELLMSAYMSAEQGRKLTFPPPALDEFVPKVAKGTWRPEELTMGLPPEH</sequence>
<dbReference type="EMBL" id="MFIX01000011">
    <property type="protein sequence ID" value="OGG06688.1"/>
    <property type="molecule type" value="Genomic_DNA"/>
</dbReference>
<evidence type="ECO:0000256" key="1">
    <source>
        <dbReference type="ARBA" id="ARBA00023002"/>
    </source>
</evidence>